<name>A0A1T4XVN6_9CLOT</name>
<dbReference type="RefSeq" id="WP_078696971.1">
    <property type="nucleotide sequence ID" value="NZ_FUYH01000014.1"/>
</dbReference>
<dbReference type="Gene3D" id="1.10.10.10">
    <property type="entry name" value="Winged helix-like DNA-binding domain superfamily/Winged helix DNA-binding domain"/>
    <property type="match status" value="1"/>
</dbReference>
<keyword evidence="3" id="KW-0859">Xylose metabolism</keyword>
<dbReference type="PANTHER" id="PTHR18964:SF149">
    <property type="entry name" value="BIFUNCTIONAL UDP-N-ACETYLGLUCOSAMINE 2-EPIMERASE_N-ACETYLMANNOSAMINE KINASE"/>
    <property type="match status" value="1"/>
</dbReference>
<dbReference type="Gene3D" id="3.30.420.40">
    <property type="match status" value="2"/>
</dbReference>
<proteinExistence type="inferred from homology"/>
<dbReference type="OrthoDB" id="9796533at2"/>
<reference evidence="5" key="1">
    <citation type="submission" date="2017-02" db="EMBL/GenBank/DDBJ databases">
        <authorList>
            <person name="Varghese N."/>
            <person name="Submissions S."/>
        </authorList>
    </citation>
    <scope>NUCLEOTIDE SEQUENCE [LARGE SCALE GENOMIC DNA]</scope>
    <source>
        <strain evidence="5">USBA 833</strain>
    </source>
</reference>
<keyword evidence="4" id="KW-0418">Kinase</keyword>
<evidence type="ECO:0000256" key="2">
    <source>
        <dbReference type="ARBA" id="ARBA00006479"/>
    </source>
</evidence>
<comment type="similarity">
    <text evidence="2">Belongs to the ROK (NagC/XylR) family.</text>
</comment>
<sequence>MKAELGRNMVALKQSNRSQILNILRCLGPTSRKDIAKIMQLTPAAVTILVNEMISEGILKEIGQSFEEDKRVGRKKVLIDINSNFKYVLGINIETELISIGIANLKGEVISSKTIELNYNKTYRETLQEICSECITLLWKNNIIKEDVLGVGVGIIGLVDEKEGLSLRAYGLWEEKVPVVKIIEKNIGLKTVLENNVRALALSEIDNSMTEGLNNMLFIKYGPGIGASMIIDGEIYYGSSKTAGELGHTIIDLNGPKCKCGRNGCLESIASYKAILKHIKSVFSSNNTPVLYDICDGKEEKIDFNKVIQAYIIGDKYVMEYLDKTIYYFAAGISNAISLFDPQRIVLYGEAFNNEVFLNKILSSLVSLNINKNIDELIYISKQNNKTNYIGGVSLALREMFYKVGGII</sequence>
<protein>
    <submittedName>
        <fullName evidence="4">Sugar kinase of the NBD/HSP70 family, may contain an N-terminal HTH domain</fullName>
    </submittedName>
</protein>
<dbReference type="STRING" id="1147123.SAMN05443428_11448"/>
<dbReference type="AlphaFoldDB" id="A0A1T4XVN6"/>
<dbReference type="Pfam" id="PF00480">
    <property type="entry name" value="ROK"/>
    <property type="match status" value="1"/>
</dbReference>
<dbReference type="SUPFAM" id="SSF46785">
    <property type="entry name" value="Winged helix' DNA-binding domain"/>
    <property type="match status" value="1"/>
</dbReference>
<dbReference type="Proteomes" id="UP000190105">
    <property type="component" value="Unassembled WGS sequence"/>
</dbReference>
<evidence type="ECO:0000313" key="4">
    <source>
        <dbReference type="EMBL" id="SKA93622.1"/>
    </source>
</evidence>
<dbReference type="GO" id="GO:0016301">
    <property type="term" value="F:kinase activity"/>
    <property type="evidence" value="ECO:0007669"/>
    <property type="project" value="UniProtKB-KW"/>
</dbReference>
<dbReference type="PANTHER" id="PTHR18964">
    <property type="entry name" value="ROK (REPRESSOR, ORF, KINASE) FAMILY"/>
    <property type="match status" value="1"/>
</dbReference>
<evidence type="ECO:0000256" key="1">
    <source>
        <dbReference type="ARBA" id="ARBA00002486"/>
    </source>
</evidence>
<keyword evidence="4" id="KW-0808">Transferase</keyword>
<accession>A0A1T4XVN6</accession>
<dbReference type="EMBL" id="FUYH01000014">
    <property type="protein sequence ID" value="SKA93622.1"/>
    <property type="molecule type" value="Genomic_DNA"/>
</dbReference>
<dbReference type="SUPFAM" id="SSF53067">
    <property type="entry name" value="Actin-like ATPase domain"/>
    <property type="match status" value="1"/>
</dbReference>
<comment type="function">
    <text evidence="1">Transcriptional repressor of xylose-utilizing enzymes.</text>
</comment>
<dbReference type="InterPro" id="IPR043129">
    <property type="entry name" value="ATPase_NBD"/>
</dbReference>
<gene>
    <name evidence="4" type="ORF">SAMN05443428_11448</name>
</gene>
<dbReference type="InterPro" id="IPR036388">
    <property type="entry name" value="WH-like_DNA-bd_sf"/>
</dbReference>
<evidence type="ECO:0000256" key="3">
    <source>
        <dbReference type="ARBA" id="ARBA00022629"/>
    </source>
</evidence>
<keyword evidence="3" id="KW-0119">Carbohydrate metabolism</keyword>
<organism evidence="4 5">
    <name type="scientific">Caloramator quimbayensis</name>
    <dbReference type="NCBI Taxonomy" id="1147123"/>
    <lineage>
        <taxon>Bacteria</taxon>
        <taxon>Bacillati</taxon>
        <taxon>Bacillota</taxon>
        <taxon>Clostridia</taxon>
        <taxon>Eubacteriales</taxon>
        <taxon>Clostridiaceae</taxon>
        <taxon>Caloramator</taxon>
    </lineage>
</organism>
<dbReference type="GO" id="GO:0042732">
    <property type="term" value="P:D-xylose metabolic process"/>
    <property type="evidence" value="ECO:0007669"/>
    <property type="project" value="UniProtKB-KW"/>
</dbReference>
<dbReference type="InterPro" id="IPR000600">
    <property type="entry name" value="ROK"/>
</dbReference>
<evidence type="ECO:0000313" key="5">
    <source>
        <dbReference type="Proteomes" id="UP000190105"/>
    </source>
</evidence>
<keyword evidence="5" id="KW-1185">Reference proteome</keyword>
<dbReference type="InterPro" id="IPR036390">
    <property type="entry name" value="WH_DNA-bd_sf"/>
</dbReference>